<dbReference type="RefSeq" id="XP_014507924.1">
    <property type="nucleotide sequence ID" value="XM_014652438.2"/>
</dbReference>
<accession>A0A1S3UPR4</accession>
<dbReference type="AlphaFoldDB" id="A0A1S3UPR4"/>
<keyword evidence="1" id="KW-1133">Transmembrane helix</keyword>
<dbReference type="KEGG" id="vra:106767523"/>
<protein>
    <submittedName>
        <fullName evidence="3">Uncharacterized protein LOC106767523 isoform X1</fullName>
    </submittedName>
</protein>
<dbReference type="Proteomes" id="UP000087766">
    <property type="component" value="Chromosome 7"/>
</dbReference>
<keyword evidence="1" id="KW-0812">Transmembrane</keyword>
<evidence type="ECO:0000256" key="1">
    <source>
        <dbReference type="SAM" id="Phobius"/>
    </source>
</evidence>
<dbReference type="OrthoDB" id="738796at2759"/>
<organism evidence="2 3">
    <name type="scientific">Vigna radiata var. radiata</name>
    <name type="common">Mung bean</name>
    <name type="synonym">Phaseolus aureus</name>
    <dbReference type="NCBI Taxonomy" id="3916"/>
    <lineage>
        <taxon>Eukaryota</taxon>
        <taxon>Viridiplantae</taxon>
        <taxon>Streptophyta</taxon>
        <taxon>Embryophyta</taxon>
        <taxon>Tracheophyta</taxon>
        <taxon>Spermatophyta</taxon>
        <taxon>Magnoliopsida</taxon>
        <taxon>eudicotyledons</taxon>
        <taxon>Gunneridae</taxon>
        <taxon>Pentapetalae</taxon>
        <taxon>rosids</taxon>
        <taxon>fabids</taxon>
        <taxon>Fabales</taxon>
        <taxon>Fabaceae</taxon>
        <taxon>Papilionoideae</taxon>
        <taxon>50 kb inversion clade</taxon>
        <taxon>NPAAA clade</taxon>
        <taxon>indigoferoid/millettioid clade</taxon>
        <taxon>Phaseoleae</taxon>
        <taxon>Vigna</taxon>
    </lineage>
</organism>
<reference evidence="3" key="2">
    <citation type="submission" date="2025-08" db="UniProtKB">
        <authorList>
            <consortium name="RefSeq"/>
        </authorList>
    </citation>
    <scope>IDENTIFICATION</scope>
    <source>
        <tissue evidence="3">Leaf</tissue>
    </source>
</reference>
<keyword evidence="2" id="KW-1185">Reference proteome</keyword>
<evidence type="ECO:0000313" key="2">
    <source>
        <dbReference type="Proteomes" id="UP000087766"/>
    </source>
</evidence>
<dbReference type="GeneID" id="106767523"/>
<evidence type="ECO:0000313" key="3">
    <source>
        <dbReference type="RefSeq" id="XP_014507924.1"/>
    </source>
</evidence>
<sequence>MSSFSIFFYHSPFLLPLPFFFQLIVFMYSKRTILLSGCVTAIDEYMNDEMPIGWPFGLGFLNTRLRDVEPLPAAPVEPHSMHIPSTSFSSFSSSNLDTESTASFFQDNSVSLGHLIGLRAGEKGRLYFPNSLRIEEREEKTLAKCSTSDDDGSKVKEEEMSRGICIPILLEALFKISKSKKSSTN</sequence>
<reference evidence="2" key="1">
    <citation type="journal article" date="2014" name="Nat. Commun.">
        <title>Genome sequence of mungbean and insights into evolution within Vigna species.</title>
        <authorList>
            <person name="Kang Y.J."/>
            <person name="Kim S.K."/>
            <person name="Kim M.Y."/>
            <person name="Lestari P."/>
            <person name="Kim K.H."/>
            <person name="Ha B.K."/>
            <person name="Jun T.H."/>
            <person name="Hwang W.J."/>
            <person name="Lee T."/>
            <person name="Lee J."/>
            <person name="Shim S."/>
            <person name="Yoon M.Y."/>
            <person name="Jang Y.E."/>
            <person name="Han K.S."/>
            <person name="Taeprayoon P."/>
            <person name="Yoon N."/>
            <person name="Somta P."/>
            <person name="Tanya P."/>
            <person name="Kim K.S."/>
            <person name="Gwag J.G."/>
            <person name="Moon J.K."/>
            <person name="Lee Y.H."/>
            <person name="Park B.S."/>
            <person name="Bombarely A."/>
            <person name="Doyle J.J."/>
            <person name="Jackson S.A."/>
            <person name="Schafleitner R."/>
            <person name="Srinives P."/>
            <person name="Varshney R.K."/>
            <person name="Lee S.H."/>
        </authorList>
    </citation>
    <scope>NUCLEOTIDE SEQUENCE [LARGE SCALE GENOMIC DNA]</scope>
    <source>
        <strain evidence="2">cv. VC1973A</strain>
    </source>
</reference>
<name>A0A1S3UPR4_VIGRR</name>
<proteinExistence type="predicted"/>
<feature type="transmembrane region" description="Helical" evidence="1">
    <location>
        <begin position="6"/>
        <end position="28"/>
    </location>
</feature>
<dbReference type="PANTHER" id="PTHR33544:SF14">
    <property type="entry name" value="PROTEIN, PUTATIVE-RELATED"/>
    <property type="match status" value="1"/>
</dbReference>
<dbReference type="PANTHER" id="PTHR33544">
    <property type="entry name" value="DUF4005 DOMAIN-CONTAINING PROTEIN-RELATED"/>
    <property type="match status" value="1"/>
</dbReference>
<keyword evidence="1" id="KW-0472">Membrane</keyword>
<dbReference type="InterPro" id="IPR040344">
    <property type="entry name" value="At3g17950-like"/>
</dbReference>
<gene>
    <name evidence="3" type="primary">LOC106767523</name>
</gene>